<evidence type="ECO:0000256" key="4">
    <source>
        <dbReference type="ARBA" id="ARBA00023054"/>
    </source>
</evidence>
<feature type="compositionally biased region" description="Low complexity" evidence="5">
    <location>
        <begin position="41"/>
        <end position="55"/>
    </location>
</feature>
<feature type="compositionally biased region" description="Polar residues" evidence="5">
    <location>
        <begin position="377"/>
        <end position="392"/>
    </location>
</feature>
<dbReference type="GO" id="GO:0005934">
    <property type="term" value="C:cellular bud tip"/>
    <property type="evidence" value="ECO:0007669"/>
    <property type="project" value="EnsemblFungi"/>
</dbReference>
<evidence type="ECO:0000313" key="7">
    <source>
        <dbReference type="EMBL" id="CEP60376.1"/>
    </source>
</evidence>
<feature type="domain" description="Exocyst complex component Sec3 PIP2-binding N-terminal" evidence="6">
    <location>
        <begin position="115"/>
        <end position="202"/>
    </location>
</feature>
<dbReference type="EMBL" id="LN736360">
    <property type="protein sequence ID" value="CEP60376.1"/>
    <property type="molecule type" value="Genomic_DNA"/>
</dbReference>
<dbReference type="Pfam" id="PF09763">
    <property type="entry name" value="Sec3_CC"/>
    <property type="match status" value="1"/>
</dbReference>
<dbReference type="Gene3D" id="2.30.29.90">
    <property type="match status" value="1"/>
</dbReference>
<dbReference type="GO" id="GO:0006893">
    <property type="term" value="P:Golgi to plasma membrane transport"/>
    <property type="evidence" value="ECO:0007669"/>
    <property type="project" value="EnsemblFungi"/>
</dbReference>
<evidence type="ECO:0000259" key="6">
    <source>
        <dbReference type="SMART" id="SM01313"/>
    </source>
</evidence>
<feature type="region of interest" description="Disordered" evidence="5">
    <location>
        <begin position="1"/>
        <end position="55"/>
    </location>
</feature>
<keyword evidence="4" id="KW-0175">Coiled coil</keyword>
<dbReference type="GeneID" id="34683758"/>
<proteinExistence type="inferred from homology"/>
<evidence type="ECO:0000256" key="1">
    <source>
        <dbReference type="ARBA" id="ARBA00006518"/>
    </source>
</evidence>
<dbReference type="GO" id="GO:0048309">
    <property type="term" value="P:endoplasmic reticulum inheritance"/>
    <property type="evidence" value="ECO:0007669"/>
    <property type="project" value="EnsemblFungi"/>
</dbReference>
<accession>A0A0C7N4G5</accession>
<dbReference type="InterPro" id="IPR028258">
    <property type="entry name" value="Sec3-PIP2_bind"/>
</dbReference>
<feature type="region of interest" description="Disordered" evidence="5">
    <location>
        <begin position="231"/>
        <end position="392"/>
    </location>
</feature>
<feature type="compositionally biased region" description="Polar residues" evidence="5">
    <location>
        <begin position="314"/>
        <end position="358"/>
    </location>
</feature>
<dbReference type="GO" id="GO:0001927">
    <property type="term" value="P:exocyst assembly"/>
    <property type="evidence" value="ECO:0007669"/>
    <property type="project" value="EnsemblFungi"/>
</dbReference>
<feature type="compositionally biased region" description="Low complexity" evidence="5">
    <location>
        <begin position="251"/>
        <end position="261"/>
    </location>
</feature>
<evidence type="ECO:0000256" key="2">
    <source>
        <dbReference type="ARBA" id="ARBA00022448"/>
    </source>
</evidence>
<keyword evidence="2" id="KW-0813">Transport</keyword>
<name>A0A0C7N4G5_9SACH</name>
<reference evidence="7 8" key="1">
    <citation type="submission" date="2014-12" db="EMBL/GenBank/DDBJ databases">
        <authorList>
            <person name="Neuveglise Cecile"/>
        </authorList>
    </citation>
    <scope>NUCLEOTIDE SEQUENCE [LARGE SCALE GENOMIC DNA]</scope>
    <source>
        <strain evidence="7 8">CBS 12615</strain>
    </source>
</reference>
<evidence type="ECO:0000256" key="3">
    <source>
        <dbReference type="ARBA" id="ARBA00022483"/>
    </source>
</evidence>
<dbReference type="GO" id="GO:0005935">
    <property type="term" value="C:cellular bud neck"/>
    <property type="evidence" value="ECO:0007669"/>
    <property type="project" value="EnsemblFungi"/>
</dbReference>
<keyword evidence="3" id="KW-0268">Exocytosis</keyword>
<dbReference type="Pfam" id="PF20654">
    <property type="entry name" value="Sec3_C-term"/>
    <property type="match status" value="1"/>
</dbReference>
<dbReference type="GO" id="GO:0043332">
    <property type="term" value="C:mating projection tip"/>
    <property type="evidence" value="ECO:0007669"/>
    <property type="project" value="EnsemblFungi"/>
</dbReference>
<gene>
    <name evidence="7" type="ORF">LALA0_S01e09318g</name>
</gene>
<dbReference type="GO" id="GO:0005546">
    <property type="term" value="F:phosphatidylinositol-4,5-bisphosphate binding"/>
    <property type="evidence" value="ECO:0007669"/>
    <property type="project" value="EnsemblFungi"/>
</dbReference>
<dbReference type="PANTHER" id="PTHR16092">
    <property type="entry name" value="SEC3/SYNTAXIN-RELATED"/>
    <property type="match status" value="1"/>
</dbReference>
<dbReference type="GO" id="GO:0000145">
    <property type="term" value="C:exocyst"/>
    <property type="evidence" value="ECO:0007669"/>
    <property type="project" value="EnsemblFungi"/>
</dbReference>
<evidence type="ECO:0000313" key="8">
    <source>
        <dbReference type="Proteomes" id="UP000054304"/>
    </source>
</evidence>
<evidence type="ECO:0000256" key="5">
    <source>
        <dbReference type="SAM" id="MobiDB-lite"/>
    </source>
</evidence>
<dbReference type="GO" id="GO:0000131">
    <property type="term" value="C:incipient cellular bud site"/>
    <property type="evidence" value="ECO:0007669"/>
    <property type="project" value="EnsemblFungi"/>
</dbReference>
<dbReference type="Proteomes" id="UP000054304">
    <property type="component" value="Unassembled WGS sequence"/>
</dbReference>
<comment type="similarity">
    <text evidence="1">Belongs to the SEC3 family.</text>
</comment>
<dbReference type="PANTHER" id="PTHR16092:SF14">
    <property type="entry name" value="EXOCYST COMPLEX COMPONENT 1 ISOFORM X1"/>
    <property type="match status" value="1"/>
</dbReference>
<dbReference type="SMART" id="SM01313">
    <property type="entry name" value="Sec3-PIP2_bind"/>
    <property type="match status" value="1"/>
</dbReference>
<dbReference type="GO" id="GO:0031267">
    <property type="term" value="F:small GTPase binding"/>
    <property type="evidence" value="ECO:0007669"/>
    <property type="project" value="EnsemblFungi"/>
</dbReference>
<dbReference type="HOGENOM" id="CLU_002075_1_0_1"/>
<dbReference type="InterPro" id="IPR019160">
    <property type="entry name" value="Sec3_CC"/>
</dbReference>
<protein>
    <submittedName>
        <fullName evidence="7">LALA0S01e09318g1_1</fullName>
    </submittedName>
</protein>
<dbReference type="GO" id="GO:0051601">
    <property type="term" value="P:exocyst localization"/>
    <property type="evidence" value="ECO:0007669"/>
    <property type="project" value="EnsemblFungi"/>
</dbReference>
<dbReference type="OrthoDB" id="27109at2759"/>
<dbReference type="STRING" id="1245769.A0A0C7N4G5"/>
<dbReference type="CDD" id="cd13315">
    <property type="entry name" value="PH_Sec3"/>
    <property type="match status" value="1"/>
</dbReference>
<dbReference type="Pfam" id="PF15277">
    <property type="entry name" value="Sec3-PIP2_bind"/>
    <property type="match status" value="1"/>
</dbReference>
<dbReference type="RefSeq" id="XP_022626620.1">
    <property type="nucleotide sequence ID" value="XM_022774533.1"/>
</dbReference>
<dbReference type="InterPro" id="IPR048628">
    <property type="entry name" value="Sec3_C"/>
</dbReference>
<dbReference type="AlphaFoldDB" id="A0A0C7N4G5"/>
<keyword evidence="8" id="KW-1185">Reference proteome</keyword>
<organism evidence="7 8">
    <name type="scientific">Lachancea lanzarotensis</name>
    <dbReference type="NCBI Taxonomy" id="1245769"/>
    <lineage>
        <taxon>Eukaryota</taxon>
        <taxon>Fungi</taxon>
        <taxon>Dikarya</taxon>
        <taxon>Ascomycota</taxon>
        <taxon>Saccharomycotina</taxon>
        <taxon>Saccharomycetes</taxon>
        <taxon>Saccharomycetales</taxon>
        <taxon>Saccharomycetaceae</taxon>
        <taxon>Lachancea</taxon>
    </lineage>
</organism>
<sequence>MVGKSSPFKSFTHHRGNSADGTQHRKTPSIGQQNPPVAGHTRNASRSSNTSVSSNFLAEQYERDRKAILSSCFTEDTTAGSGNGPRLSKTYVTHVRIIEDTRYPSSRPPASSPLTNKKKRVLIVSALTNGAGMQIHKARENSNGSFQIGRTWSLKELLCVERDLEQSEGFLLTMGKRYYWETNTAKERTVFIKTLIKIYMEDSGGRVPQLLHWDLALFYLDKSSYQRALISSAQRKDPPSSASVTSRPPTAGSGQSSSASALDAPPHVSPAPVKLPALAQQPKQPRGPSNAMSTPIAAPKPENLRQEVPKPSAASKSQVRGPPTQQIVSLSRTPSSQLNRSTPSLKSQNEATSKQPGVSTKDENSQQNLSYVEPLNLPSSQATPTANEDLNSKSTVYHYAEVRRSQTPESSSFLSELNSVLREPSNPPDIKPHALSEKQDIHSTHGKPAIEKNEMIEFDDSKRYASSTEGPSLDVDENANELSFEKGDEVRYSQIWTEEEDNFNTEPDTHEVGDDKSDDERHAYHEVSVIREEPVESAVGGAKKEASSTALNALGGIENELLMETLEGVNWSVEDDSAELLSKLANKLANTEYLLNKELVALPTTSSAFPTFRQKVLAECEKVDPTLSFFAMELSTVSRDIEYVENQENGLQVESANKKMLWKELSDVLSSVSVDEVTLNNILALPLSERNLQMIENLLQPLYTALKAIRGDAEERDRNLGVMRALIERRQAYEIVTERFIKRVADEIHNKFVNLQHEKVAIDQLSNVLSRFLMFSSVILFTKDIASEVYTKMIDDAAHETQILLDKKSAPLLKSLGARLKMEGNKDAVSSLSDQKELLNRWKTDHAMKQFRPVKPKNAETLHELISALQTMESLAFTYQNFFGAFFHLNDGLVFEEYVATYPELSSRLLPMGDIQPIESDRESAQLKTQLMTRIFQSIYNDFFGEILNLLKKRASLIPLVLLYLEGSIKRYSESNQEFLVTTFQKFFTRFAVEWQGYIEDQSTAIERVSIDFNSKGVTPFAVGLPAFVAQIEDEVFFTSEELRINDYEYPRCRGILDKSFNDLGQALLTLLQKGSHIASSDNMIPPTTALNETSKTVWLLRNCNWMMEVFPSSGNESLFTDCLQATRRIFNVERDRYAESLLRNSMNHLYSFVDGAYNLMEMSKNRVVTSSQWTVYSQQNLNKILERYSSAEITAVISRLYETIQQDIPSKDQNEVNAVLLDRLWSCTQGQTVSLYLKLYTLIEKHYKGCSPKFTKNDIISAFNYHKSAV</sequence>
<dbReference type="GO" id="GO:0005886">
    <property type="term" value="C:plasma membrane"/>
    <property type="evidence" value="ECO:0007669"/>
    <property type="project" value="TreeGrafter"/>
</dbReference>